<dbReference type="EMBL" id="DYUB01000310">
    <property type="protein sequence ID" value="HJG97404.1"/>
    <property type="molecule type" value="Genomic_DNA"/>
</dbReference>
<feature type="binding site" evidence="2">
    <location>
        <position position="7"/>
    </location>
    <ligand>
        <name>prephenate</name>
        <dbReference type="ChEBI" id="CHEBI:29934"/>
    </ligand>
</feature>
<feature type="binding site" evidence="2">
    <location>
        <position position="90"/>
    </location>
    <ligand>
        <name>prephenate</name>
        <dbReference type="ChEBI" id="CHEBI:29934"/>
    </ligand>
</feature>
<keyword evidence="2 3" id="KW-0028">Amino-acid biosynthesis</keyword>
<reference evidence="4" key="2">
    <citation type="submission" date="2021-09" db="EMBL/GenBank/DDBJ databases">
        <authorList>
            <person name="Gilroy R."/>
        </authorList>
    </citation>
    <scope>NUCLEOTIDE SEQUENCE</scope>
    <source>
        <strain evidence="4">1277</strain>
    </source>
</reference>
<dbReference type="PANTHER" id="PTHR21164:SF0">
    <property type="entry name" value="CHORISMATE MUTASE AROH"/>
    <property type="match status" value="1"/>
</dbReference>
<dbReference type="SUPFAM" id="SSF55298">
    <property type="entry name" value="YjgF-like"/>
    <property type="match status" value="1"/>
</dbReference>
<evidence type="ECO:0000313" key="5">
    <source>
        <dbReference type="Proteomes" id="UP000776700"/>
    </source>
</evidence>
<dbReference type="EC" id="5.4.99.5" evidence="1 3"/>
<keyword evidence="2 3" id="KW-0057">Aromatic amino acid biosynthesis</keyword>
<evidence type="ECO:0000256" key="2">
    <source>
        <dbReference type="PIRSR" id="PIRSR005965-1"/>
    </source>
</evidence>
<dbReference type="GO" id="GO:0009073">
    <property type="term" value="P:aromatic amino acid family biosynthetic process"/>
    <property type="evidence" value="ECO:0007669"/>
    <property type="project" value="UniProtKB-UniRule"/>
</dbReference>
<gene>
    <name evidence="4" type="primary">aroH</name>
    <name evidence="4" type="ORF">K8V90_09905</name>
</gene>
<keyword evidence="3 4" id="KW-0413">Isomerase</keyword>
<dbReference type="PANTHER" id="PTHR21164">
    <property type="entry name" value="CHORISMATE MUTASE"/>
    <property type="match status" value="1"/>
</dbReference>
<name>A0A921T083_9FIRM</name>
<dbReference type="GO" id="GO:0004106">
    <property type="term" value="F:chorismate mutase activity"/>
    <property type="evidence" value="ECO:0007669"/>
    <property type="project" value="UniProtKB-UniRule"/>
</dbReference>
<evidence type="ECO:0000256" key="1">
    <source>
        <dbReference type="NCBIfam" id="TIGR01796"/>
    </source>
</evidence>
<dbReference type="InterPro" id="IPR008243">
    <property type="entry name" value="Chorismate_mutase_AroH"/>
</dbReference>
<evidence type="ECO:0000256" key="3">
    <source>
        <dbReference type="PROSITE-ProRule" id="PRU00514"/>
    </source>
</evidence>
<reference evidence="4" key="1">
    <citation type="journal article" date="2021" name="PeerJ">
        <title>Extensive microbial diversity within the chicken gut microbiome revealed by metagenomics and culture.</title>
        <authorList>
            <person name="Gilroy R."/>
            <person name="Ravi A."/>
            <person name="Getino M."/>
            <person name="Pursley I."/>
            <person name="Horton D.L."/>
            <person name="Alikhan N.F."/>
            <person name="Baker D."/>
            <person name="Gharbi K."/>
            <person name="Hall N."/>
            <person name="Watson M."/>
            <person name="Adriaenssens E.M."/>
            <person name="Foster-Nyarko E."/>
            <person name="Jarju S."/>
            <person name="Secka A."/>
            <person name="Antonio M."/>
            <person name="Oren A."/>
            <person name="Chaudhuri R.R."/>
            <person name="La Ragione R."/>
            <person name="Hildebrand F."/>
            <person name="Pallen M.J."/>
        </authorList>
    </citation>
    <scope>NUCLEOTIDE SEQUENCE</scope>
    <source>
        <strain evidence="4">1277</strain>
    </source>
</reference>
<dbReference type="GO" id="GO:0046417">
    <property type="term" value="P:chorismate metabolic process"/>
    <property type="evidence" value="ECO:0007669"/>
    <property type="project" value="TreeGrafter"/>
</dbReference>
<dbReference type="CDD" id="cd02185">
    <property type="entry name" value="AroH"/>
    <property type="match status" value="1"/>
</dbReference>
<dbReference type="Proteomes" id="UP000776700">
    <property type="component" value="Unassembled WGS sequence"/>
</dbReference>
<proteinExistence type="predicted"/>
<dbReference type="NCBIfam" id="TIGR01796">
    <property type="entry name" value="CM_mono_aroH"/>
    <property type="match status" value="1"/>
</dbReference>
<dbReference type="InterPro" id="IPR035959">
    <property type="entry name" value="RutC-like_sf"/>
</dbReference>
<dbReference type="Gene3D" id="3.30.1330.40">
    <property type="entry name" value="RutC-like"/>
    <property type="match status" value="1"/>
</dbReference>
<dbReference type="PROSITE" id="PS51167">
    <property type="entry name" value="CHORISMATE_MUT_1"/>
    <property type="match status" value="1"/>
</dbReference>
<feature type="binding site" evidence="2">
    <location>
        <position position="108"/>
    </location>
    <ligand>
        <name>prephenate</name>
        <dbReference type="ChEBI" id="CHEBI:29934"/>
    </ligand>
</feature>
<comment type="catalytic activity">
    <reaction evidence="3">
        <text>chorismate = prephenate</text>
        <dbReference type="Rhea" id="RHEA:13897"/>
        <dbReference type="ChEBI" id="CHEBI:29748"/>
        <dbReference type="ChEBI" id="CHEBI:29934"/>
        <dbReference type="EC" id="5.4.99.5"/>
    </reaction>
</comment>
<dbReference type="PIRSF" id="PIRSF005965">
    <property type="entry name" value="Chor_mut_AroH"/>
    <property type="match status" value="1"/>
</dbReference>
<dbReference type="Pfam" id="PF07736">
    <property type="entry name" value="CM_1"/>
    <property type="match status" value="1"/>
</dbReference>
<protein>
    <recommendedName>
        <fullName evidence="1 3">chorismate mutase</fullName>
        <ecNumber evidence="1 3">5.4.99.5</ecNumber>
    </recommendedName>
</protein>
<sequence length="122" mass="13978">MKVLAIRGATTVNSNNKEEILKETSKLIEAIILKNNLNTDDIVSMCFTMTKDLDAVYPAVAVREILDIHDIPMLNYEEKYIQGSLNKCIRVMMHINTEKTKSDINHIYLNNAKNLRKDLINN</sequence>
<accession>A0A921T083</accession>
<organism evidence="4 5">
    <name type="scientific">Romboutsia timonensis</name>
    <dbReference type="NCBI Taxonomy" id="1776391"/>
    <lineage>
        <taxon>Bacteria</taxon>
        <taxon>Bacillati</taxon>
        <taxon>Bacillota</taxon>
        <taxon>Clostridia</taxon>
        <taxon>Peptostreptococcales</taxon>
        <taxon>Peptostreptococcaceae</taxon>
        <taxon>Romboutsia</taxon>
    </lineage>
</organism>
<dbReference type="AlphaFoldDB" id="A0A921T083"/>
<dbReference type="GO" id="GO:0008652">
    <property type="term" value="P:amino acid biosynthetic process"/>
    <property type="evidence" value="ECO:0007669"/>
    <property type="project" value="UniProtKB-UniRule"/>
</dbReference>
<comment type="caution">
    <text evidence="4">The sequence shown here is derived from an EMBL/GenBank/DDBJ whole genome shotgun (WGS) entry which is preliminary data.</text>
</comment>
<evidence type="ECO:0000313" key="4">
    <source>
        <dbReference type="EMBL" id="HJG97404.1"/>
    </source>
</evidence>